<accession>A0A183KWA5</accession>
<sequence length="142" mass="17143">MSRQFYCMGWKPGELRKPSSRRYRCLLTVVYAKYFGSIGWTLLVTTYCGKEQTRLVDEEIRKKRWKWIGHTLRKAPNCVTRQALTWNPQGRRISRQFYCMGRKLGELRKPSSRKYKCLLTVVYAKYFGKEEGQRTHYVEKWR</sequence>
<reference evidence="2" key="1">
    <citation type="submission" date="2016-06" db="UniProtKB">
        <authorList>
            <consortium name="WormBaseParasite"/>
        </authorList>
    </citation>
    <scope>IDENTIFICATION</scope>
</reference>
<feature type="transmembrane region" description="Helical" evidence="1">
    <location>
        <begin position="25"/>
        <end position="47"/>
    </location>
</feature>
<evidence type="ECO:0000313" key="2">
    <source>
        <dbReference type="WBParaSite" id="SCUD_0001935201-mRNA-1"/>
    </source>
</evidence>
<keyword evidence="1" id="KW-0472">Membrane</keyword>
<evidence type="ECO:0000256" key="1">
    <source>
        <dbReference type="SAM" id="Phobius"/>
    </source>
</evidence>
<name>A0A183KWA5_9TREM</name>
<keyword evidence="1" id="KW-1133">Transmembrane helix</keyword>
<protein>
    <submittedName>
        <fullName evidence="2">Reverse transcriptase</fullName>
    </submittedName>
</protein>
<keyword evidence="1" id="KW-0812">Transmembrane</keyword>
<proteinExistence type="predicted"/>
<organism evidence="2">
    <name type="scientific">Schistosoma curassoni</name>
    <dbReference type="NCBI Taxonomy" id="6186"/>
    <lineage>
        <taxon>Eukaryota</taxon>
        <taxon>Metazoa</taxon>
        <taxon>Spiralia</taxon>
        <taxon>Lophotrochozoa</taxon>
        <taxon>Platyhelminthes</taxon>
        <taxon>Trematoda</taxon>
        <taxon>Digenea</taxon>
        <taxon>Strigeidida</taxon>
        <taxon>Schistosomatoidea</taxon>
        <taxon>Schistosomatidae</taxon>
        <taxon>Schistosoma</taxon>
    </lineage>
</organism>
<dbReference type="WBParaSite" id="SCUD_0001935201-mRNA-1">
    <property type="protein sequence ID" value="SCUD_0001935201-mRNA-1"/>
    <property type="gene ID" value="SCUD_0001935201"/>
</dbReference>
<dbReference type="AlphaFoldDB" id="A0A183KWA5"/>